<dbReference type="SUPFAM" id="SSF55073">
    <property type="entry name" value="Nucleotide cyclase"/>
    <property type="match status" value="1"/>
</dbReference>
<dbReference type="CDD" id="cd00156">
    <property type="entry name" value="REC"/>
    <property type="match status" value="1"/>
</dbReference>
<evidence type="ECO:0000313" key="7">
    <source>
        <dbReference type="EMBL" id="CAA9471740.1"/>
    </source>
</evidence>
<dbReference type="SMART" id="SM00448">
    <property type="entry name" value="REC"/>
    <property type="match status" value="3"/>
</dbReference>
<dbReference type="InterPro" id="IPR050595">
    <property type="entry name" value="Bact_response_regulator"/>
</dbReference>
<dbReference type="PROSITE" id="PS50110">
    <property type="entry name" value="RESPONSE_REGULATORY"/>
    <property type="match status" value="3"/>
</dbReference>
<protein>
    <submittedName>
        <fullName evidence="7">Circadian input kinase A</fullName>
    </submittedName>
</protein>
<dbReference type="SUPFAM" id="SSF52172">
    <property type="entry name" value="CheY-like"/>
    <property type="match status" value="3"/>
</dbReference>
<dbReference type="PANTHER" id="PTHR44591:SF3">
    <property type="entry name" value="RESPONSE REGULATORY DOMAIN-CONTAINING PROTEIN"/>
    <property type="match status" value="1"/>
</dbReference>
<dbReference type="InterPro" id="IPR029787">
    <property type="entry name" value="Nucleotide_cyclase"/>
</dbReference>
<accession>A0A6J4RMQ1</accession>
<feature type="modified residue" description="Phosphohistidine" evidence="2">
    <location>
        <position position="64"/>
    </location>
</feature>
<dbReference type="Gene3D" id="3.40.50.2300">
    <property type="match status" value="3"/>
</dbReference>
<proteinExistence type="predicted"/>
<dbReference type="NCBIfam" id="TIGR00254">
    <property type="entry name" value="GGDEF"/>
    <property type="match status" value="1"/>
</dbReference>
<dbReference type="PANTHER" id="PTHR44591">
    <property type="entry name" value="STRESS RESPONSE REGULATOR PROTEIN 1"/>
    <property type="match status" value="1"/>
</dbReference>
<feature type="modified residue" description="4-aspartylphosphate" evidence="3">
    <location>
        <position position="184"/>
    </location>
</feature>
<feature type="domain" description="GGDEF" evidence="5">
    <location>
        <begin position="416"/>
        <end position="549"/>
    </location>
</feature>
<dbReference type="Gene3D" id="3.30.70.270">
    <property type="match status" value="1"/>
</dbReference>
<dbReference type="InterPro" id="IPR008207">
    <property type="entry name" value="Sig_transdc_His_kin_Hpt_dom"/>
</dbReference>
<dbReference type="CDD" id="cd01949">
    <property type="entry name" value="GGDEF"/>
    <property type="match status" value="1"/>
</dbReference>
<dbReference type="InterPro" id="IPR011006">
    <property type="entry name" value="CheY-like_superfamily"/>
</dbReference>
<evidence type="ECO:0000259" key="4">
    <source>
        <dbReference type="PROSITE" id="PS50110"/>
    </source>
</evidence>
<keyword evidence="7" id="KW-0808">Transferase</keyword>
<dbReference type="SMART" id="SM00267">
    <property type="entry name" value="GGDEF"/>
    <property type="match status" value="1"/>
</dbReference>
<dbReference type="EMBL" id="CADCVR010000001">
    <property type="protein sequence ID" value="CAA9471740.1"/>
    <property type="molecule type" value="Genomic_DNA"/>
</dbReference>
<evidence type="ECO:0000259" key="5">
    <source>
        <dbReference type="PROSITE" id="PS50887"/>
    </source>
</evidence>
<dbReference type="Pfam" id="PF01627">
    <property type="entry name" value="Hpt"/>
    <property type="match status" value="1"/>
</dbReference>
<keyword evidence="7" id="KW-0418">Kinase</keyword>
<dbReference type="GO" id="GO:0016301">
    <property type="term" value="F:kinase activity"/>
    <property type="evidence" value="ECO:0007669"/>
    <property type="project" value="UniProtKB-KW"/>
</dbReference>
<feature type="domain" description="HPt" evidence="6">
    <location>
        <begin position="17"/>
        <end position="117"/>
    </location>
</feature>
<evidence type="ECO:0000256" key="1">
    <source>
        <dbReference type="ARBA" id="ARBA00022553"/>
    </source>
</evidence>
<feature type="modified residue" description="4-aspartylphosphate" evidence="3">
    <location>
        <position position="309"/>
    </location>
</feature>
<keyword evidence="1 3" id="KW-0597">Phosphoprotein</keyword>
<dbReference type="InterPro" id="IPR001789">
    <property type="entry name" value="Sig_transdc_resp-reg_receiver"/>
</dbReference>
<dbReference type="InterPro" id="IPR000160">
    <property type="entry name" value="GGDEF_dom"/>
</dbReference>
<feature type="domain" description="Response regulatory" evidence="4">
    <location>
        <begin position="260"/>
        <end position="376"/>
    </location>
</feature>
<feature type="domain" description="Response regulatory" evidence="4">
    <location>
        <begin position="135"/>
        <end position="251"/>
    </location>
</feature>
<dbReference type="InterPro" id="IPR043128">
    <property type="entry name" value="Rev_trsase/Diguanyl_cyclase"/>
</dbReference>
<organism evidence="7">
    <name type="scientific">uncultured Solirubrobacteraceae bacterium</name>
    <dbReference type="NCBI Taxonomy" id="1162706"/>
    <lineage>
        <taxon>Bacteria</taxon>
        <taxon>Bacillati</taxon>
        <taxon>Actinomycetota</taxon>
        <taxon>Thermoleophilia</taxon>
        <taxon>Solirubrobacterales</taxon>
        <taxon>Solirubrobacteraceae</taxon>
        <taxon>environmental samples</taxon>
    </lineage>
</organism>
<dbReference type="AlphaFoldDB" id="A0A6J4RMQ1"/>
<evidence type="ECO:0000256" key="2">
    <source>
        <dbReference type="PROSITE-ProRule" id="PRU00110"/>
    </source>
</evidence>
<gene>
    <name evidence="7" type="ORF">AVDCRST_MAG53-1363</name>
</gene>
<name>A0A6J4RMQ1_9ACTN</name>
<feature type="modified residue" description="4-aspartylphosphate" evidence="3">
    <location>
        <position position="614"/>
    </location>
</feature>
<dbReference type="Pfam" id="PF00990">
    <property type="entry name" value="GGDEF"/>
    <property type="match status" value="1"/>
</dbReference>
<dbReference type="FunFam" id="3.30.70.270:FF:000001">
    <property type="entry name" value="Diguanylate cyclase domain protein"/>
    <property type="match status" value="1"/>
</dbReference>
<evidence type="ECO:0000256" key="3">
    <source>
        <dbReference type="PROSITE-ProRule" id="PRU00169"/>
    </source>
</evidence>
<dbReference type="GO" id="GO:0000160">
    <property type="term" value="P:phosphorelay signal transduction system"/>
    <property type="evidence" value="ECO:0007669"/>
    <property type="project" value="InterPro"/>
</dbReference>
<dbReference type="Gene3D" id="1.20.120.160">
    <property type="entry name" value="HPT domain"/>
    <property type="match status" value="1"/>
</dbReference>
<dbReference type="SUPFAM" id="SSF47226">
    <property type="entry name" value="Histidine-containing phosphotransfer domain, HPT domain"/>
    <property type="match status" value="1"/>
</dbReference>
<dbReference type="Pfam" id="PF00072">
    <property type="entry name" value="Response_reg"/>
    <property type="match status" value="3"/>
</dbReference>
<dbReference type="PROSITE" id="PS50887">
    <property type="entry name" value="GGDEF"/>
    <property type="match status" value="1"/>
</dbReference>
<evidence type="ECO:0000259" key="6">
    <source>
        <dbReference type="PROSITE" id="PS50894"/>
    </source>
</evidence>
<dbReference type="PROSITE" id="PS50894">
    <property type="entry name" value="HPT"/>
    <property type="match status" value="1"/>
</dbReference>
<dbReference type="CDD" id="cd17574">
    <property type="entry name" value="REC_OmpR"/>
    <property type="match status" value="1"/>
</dbReference>
<feature type="domain" description="Response regulatory" evidence="4">
    <location>
        <begin position="561"/>
        <end position="681"/>
    </location>
</feature>
<dbReference type="CDD" id="cd00088">
    <property type="entry name" value="HPT"/>
    <property type="match status" value="1"/>
</dbReference>
<reference evidence="7" key="1">
    <citation type="submission" date="2020-02" db="EMBL/GenBank/DDBJ databases">
        <authorList>
            <person name="Meier V. D."/>
        </authorList>
    </citation>
    <scope>NUCLEOTIDE SEQUENCE</scope>
    <source>
        <strain evidence="7">AVDCRST_MAG53</strain>
    </source>
</reference>
<dbReference type="InterPro" id="IPR036641">
    <property type="entry name" value="HPT_dom_sf"/>
</dbReference>
<sequence length="683" mass="75248">MTLAGDTSTDAAPVDGTQAALATLWKQHEQAILDRVGVLERAVAALVRGVLDEGLRAEAEREAHKLAGTLGTFGFTKGSQCAHEVELILEIPATLGPARVPLLSELLVQLRSELSATPVDRPSVAPTRRWEKPPLILLVDDDVDLTGRLAAEAVRRGMRAQVASTPEEGRERATRERPDVVLLDLTFKNGTSTAYELLAELSDWAPPVPVLVFTVRNGFTDRMAVARGGAKGFLQKSLPPSEALDQVGYVLEQARSAGTRLLAVDDDPVILDSVRAVMEPQGLEVTTLGDPMRFWDELERVSPALILLDVDMPGASGIELCRVLRNDPRWATVPVLFLTARRDPETVQEVFVAGADDYLLKPIIPAELVTRIKNRLDRSRLHQALAETDGLTGVANRRTSREALGQLTRLAGRFNQPLCLVELDLDHLKNINDRYGHAAGDGVLQRLGELLLRSFPGDDVVSRWGGEEFVVGMYGMTRWDGVQRVAELLESFRAEEFRAGDERFHVSFSAGVSQYPEDGQDVEALYHTADEALFRAKSAGRNRVLTVEQEIDTSDQVAEVDVAVVEDDELLGELLMHTLETRGCRTRWLKDGTDAVRVLCGDDRSVRPRVLLLDVDLPGLNGVAVLRRLREEGALRRTRVIMLTSRSSEDEVLKALELGAFDHVSKPFSVPVLMHKVRCAVER</sequence>